<sequence length="197" mass="20837">MTTHPTTLTPAGPTALDPAELAAFLADIEAHVRAHTPTIPAPTEATTPRPVAPSLTVDELIERAGIVTGPAPAERRRPAVMRLLASVVEAPARRRAAHEAHVNAQVARYLDATASAIRTRGWIQGNYRRSDGVCILGALACLIEPTEEVHAAILATLRAELGQVHIQGWNDAEGRTAEGVLAALERAARRARAAATV</sequence>
<reference evidence="1 2" key="1">
    <citation type="submission" date="2020-07" db="EMBL/GenBank/DDBJ databases">
        <title>Sequencing the genomes of 1000 actinobacteria strains.</title>
        <authorList>
            <person name="Klenk H.-P."/>
        </authorList>
    </citation>
    <scope>NUCLEOTIDE SEQUENCE [LARGE SCALE GENOMIC DNA]</scope>
    <source>
        <strain evidence="1 2">DSM 42178</strain>
    </source>
</reference>
<gene>
    <name evidence="1" type="ORF">FHU37_002518</name>
</gene>
<dbReference type="RefSeq" id="WP_179814292.1">
    <property type="nucleotide sequence ID" value="NZ_JACBZD010000001.1"/>
</dbReference>
<name>A0A852ZUI7_9ACTN</name>
<dbReference type="AlphaFoldDB" id="A0A852ZUI7"/>
<accession>A0A852ZUI7</accession>
<evidence type="ECO:0000313" key="1">
    <source>
        <dbReference type="EMBL" id="NYI05575.1"/>
    </source>
</evidence>
<organism evidence="1 2">
    <name type="scientific">Allostreptomyces psammosilenae</name>
    <dbReference type="NCBI Taxonomy" id="1892865"/>
    <lineage>
        <taxon>Bacteria</taxon>
        <taxon>Bacillati</taxon>
        <taxon>Actinomycetota</taxon>
        <taxon>Actinomycetes</taxon>
        <taxon>Kitasatosporales</taxon>
        <taxon>Streptomycetaceae</taxon>
        <taxon>Allostreptomyces</taxon>
    </lineage>
</organism>
<dbReference type="Proteomes" id="UP000567795">
    <property type="component" value="Unassembled WGS sequence"/>
</dbReference>
<proteinExistence type="predicted"/>
<evidence type="ECO:0000313" key="2">
    <source>
        <dbReference type="Proteomes" id="UP000567795"/>
    </source>
</evidence>
<comment type="caution">
    <text evidence="1">The sequence shown here is derived from an EMBL/GenBank/DDBJ whole genome shotgun (WGS) entry which is preliminary data.</text>
</comment>
<keyword evidence="2" id="KW-1185">Reference proteome</keyword>
<dbReference type="EMBL" id="JACBZD010000001">
    <property type="protein sequence ID" value="NYI05575.1"/>
    <property type="molecule type" value="Genomic_DNA"/>
</dbReference>
<dbReference type="Pfam" id="PF19698">
    <property type="entry name" value="DUF6197"/>
    <property type="match status" value="1"/>
</dbReference>
<protein>
    <submittedName>
        <fullName evidence="1">Uncharacterized protein</fullName>
    </submittedName>
</protein>
<dbReference type="InterPro" id="IPR045677">
    <property type="entry name" value="DUF6197"/>
</dbReference>